<comment type="caution">
    <text evidence="3">The sequence shown here is derived from an EMBL/GenBank/DDBJ whole genome shotgun (WGS) entry which is preliminary data.</text>
</comment>
<feature type="region of interest" description="Disordered" evidence="1">
    <location>
        <begin position="120"/>
        <end position="204"/>
    </location>
</feature>
<evidence type="ECO:0000256" key="2">
    <source>
        <dbReference type="SAM" id="Phobius"/>
    </source>
</evidence>
<evidence type="ECO:0000313" key="3">
    <source>
        <dbReference type="EMBL" id="TKA36448.1"/>
    </source>
</evidence>
<evidence type="ECO:0000313" key="4">
    <source>
        <dbReference type="Proteomes" id="UP000310066"/>
    </source>
</evidence>
<feature type="transmembrane region" description="Helical" evidence="2">
    <location>
        <begin position="217"/>
        <end position="242"/>
    </location>
</feature>
<evidence type="ECO:0000256" key="1">
    <source>
        <dbReference type="SAM" id="MobiDB-lite"/>
    </source>
</evidence>
<dbReference type="Proteomes" id="UP000310066">
    <property type="component" value="Unassembled WGS sequence"/>
</dbReference>
<feature type="compositionally biased region" description="Polar residues" evidence="1">
    <location>
        <begin position="140"/>
        <end position="154"/>
    </location>
</feature>
<keyword evidence="2" id="KW-0472">Membrane</keyword>
<dbReference type="OrthoDB" id="5421765at2759"/>
<keyword evidence="2" id="KW-0812">Transmembrane</keyword>
<protein>
    <submittedName>
        <fullName evidence="3">Uncharacterized protein</fullName>
    </submittedName>
</protein>
<reference evidence="3 4" key="1">
    <citation type="submission" date="2017-03" db="EMBL/GenBank/DDBJ databases">
        <title>Genomes of endolithic fungi from Antarctica.</title>
        <authorList>
            <person name="Coleine C."/>
            <person name="Masonjones S."/>
            <person name="Stajich J.E."/>
        </authorList>
    </citation>
    <scope>NUCLEOTIDE SEQUENCE [LARGE SCALE GENOMIC DNA]</scope>
    <source>
        <strain evidence="3 4">CCFEE 5311</strain>
    </source>
</reference>
<accession>A0A4U0UL23</accession>
<dbReference type="AlphaFoldDB" id="A0A4U0UL23"/>
<feature type="compositionally biased region" description="Polar residues" evidence="1">
    <location>
        <begin position="174"/>
        <end position="204"/>
    </location>
</feature>
<organism evidence="3 4">
    <name type="scientific">Friedmanniomyces endolithicus</name>
    <dbReference type="NCBI Taxonomy" id="329885"/>
    <lineage>
        <taxon>Eukaryota</taxon>
        <taxon>Fungi</taxon>
        <taxon>Dikarya</taxon>
        <taxon>Ascomycota</taxon>
        <taxon>Pezizomycotina</taxon>
        <taxon>Dothideomycetes</taxon>
        <taxon>Dothideomycetidae</taxon>
        <taxon>Mycosphaerellales</taxon>
        <taxon>Teratosphaeriaceae</taxon>
        <taxon>Friedmanniomyces</taxon>
    </lineage>
</organism>
<name>A0A4U0UL23_9PEZI</name>
<gene>
    <name evidence="3" type="ORF">B0A54_12462</name>
</gene>
<sequence>MADTTITAGANDIIYTGANIASLISGHSGTYTLSSGFTLYVPFTNATAGLVDVSSLVGRLDPQTTTTSYFPVYSAINGSFDSTPIKTPSVNVSAGVVIWVPVTSSLATLVDVRTLISSLSASPPASPNTPPGPSSAASSQVAGTGASTSAQSVASGDTSGTTTSTSQTSISSSNLNTPVGSNSATETSPTASNPTSSQNLASPSTPAIGATVAETTFIGAVAGGVIGGLIIGVLIGALIWGLCFRGRPGPMAATTPSTRDSRDRKSLPTVVAKEKGAREVEGAAVATTWRKHLPQEKDDHAIIREFQSMFVQIQLHVEGFYGPEVGKVSKRTVEPIERLAPGQLPGLLLHTKDALPILEAILARWIVQRISLRSDAKYSLLPIEFAGIPEQNKWHMETDGRENGLAAESRNGFSQAFAEWRVLTGFLLPNPAPIHDGTVGVEANIARAASALTQAFAPWELPGKSNGDRTGSLRVILQLASKAGILLFTQPSTFMFEWSSRAGAQGNSLIVTPALLRRLDASGKPLRSAQVLIEPRVSSI</sequence>
<keyword evidence="2" id="KW-1133">Transmembrane helix</keyword>
<proteinExistence type="predicted"/>
<feature type="compositionally biased region" description="Pro residues" evidence="1">
    <location>
        <begin position="124"/>
        <end position="133"/>
    </location>
</feature>
<dbReference type="EMBL" id="NAJP01000060">
    <property type="protein sequence ID" value="TKA36448.1"/>
    <property type="molecule type" value="Genomic_DNA"/>
</dbReference>
<feature type="compositionally biased region" description="Low complexity" evidence="1">
    <location>
        <begin position="155"/>
        <end position="173"/>
    </location>
</feature>